<keyword evidence="1" id="KW-0812">Transmembrane</keyword>
<name>A0A147BEH5_IXORI</name>
<keyword evidence="1" id="KW-0472">Membrane</keyword>
<feature type="transmembrane region" description="Helical" evidence="1">
    <location>
        <begin position="6"/>
        <end position="27"/>
    </location>
</feature>
<dbReference type="EMBL" id="GEGO01006223">
    <property type="protein sequence ID" value="JAR89181.1"/>
    <property type="molecule type" value="Transcribed_RNA"/>
</dbReference>
<proteinExistence type="predicted"/>
<dbReference type="AlphaFoldDB" id="A0A147BEH5"/>
<accession>A0A147BEH5</accession>
<evidence type="ECO:0000313" key="2">
    <source>
        <dbReference type="EMBL" id="JAR89181.1"/>
    </source>
</evidence>
<keyword evidence="1" id="KW-1133">Transmembrane helix</keyword>
<protein>
    <submittedName>
        <fullName evidence="2">Putative conserved secreted protein</fullName>
    </submittedName>
</protein>
<reference evidence="2" key="1">
    <citation type="journal article" date="2018" name="PLoS Negl. Trop. Dis.">
        <title>Sialome diversity of ticks revealed by RNAseq of single tick salivary glands.</title>
        <authorList>
            <person name="Perner J."/>
            <person name="Kropackova S."/>
            <person name="Kopacek P."/>
            <person name="Ribeiro J.M."/>
        </authorList>
    </citation>
    <scope>NUCLEOTIDE SEQUENCE</scope>
    <source>
        <strain evidence="2">Siblings of single egg batch collected in Ceske Budejovice</strain>
        <tissue evidence="2">Salivary glands</tissue>
    </source>
</reference>
<evidence type="ECO:0000256" key="1">
    <source>
        <dbReference type="SAM" id="Phobius"/>
    </source>
</evidence>
<organism evidence="2">
    <name type="scientific">Ixodes ricinus</name>
    <name type="common">Common tick</name>
    <name type="synonym">Acarus ricinus</name>
    <dbReference type="NCBI Taxonomy" id="34613"/>
    <lineage>
        <taxon>Eukaryota</taxon>
        <taxon>Metazoa</taxon>
        <taxon>Ecdysozoa</taxon>
        <taxon>Arthropoda</taxon>
        <taxon>Chelicerata</taxon>
        <taxon>Arachnida</taxon>
        <taxon>Acari</taxon>
        <taxon>Parasitiformes</taxon>
        <taxon>Ixodida</taxon>
        <taxon>Ixodoidea</taxon>
        <taxon>Ixodidae</taxon>
        <taxon>Ixodinae</taxon>
        <taxon>Ixodes</taxon>
    </lineage>
</organism>
<sequence length="142" mass="16305">MGGFNNWRKIIIGVLWIFYTLCSWSAISRLRRVTRCRSANNVHHALVIDDCTPIRCSSRSKRAGVGIEPRIRRFCRASFCSTCSELVCASPLGRRSTNFWRLFRLASLLRLIARSMSEVASITLPHLLNYRASLEIHIMSLY</sequence>